<protein>
    <recommendedName>
        <fullName evidence="6">Protein kinase domain-containing protein</fullName>
    </recommendedName>
</protein>
<evidence type="ECO:0000256" key="4">
    <source>
        <dbReference type="PROSITE-ProRule" id="PRU10141"/>
    </source>
</evidence>
<dbReference type="PROSITE" id="PS00108">
    <property type="entry name" value="PROTEIN_KINASE_ST"/>
    <property type="match status" value="1"/>
</dbReference>
<dbReference type="Gene3D" id="1.10.510.10">
    <property type="entry name" value="Transferase(Phosphotransferase) domain 1"/>
    <property type="match status" value="1"/>
</dbReference>
<dbReference type="InterPro" id="IPR017441">
    <property type="entry name" value="Protein_kinase_ATP_BS"/>
</dbReference>
<accession>A0AA36ILT8</accession>
<proteinExistence type="predicted"/>
<evidence type="ECO:0000256" key="2">
    <source>
        <dbReference type="ARBA" id="ARBA00022741"/>
    </source>
</evidence>
<dbReference type="Gene3D" id="3.30.200.20">
    <property type="entry name" value="Phosphorylase Kinase, domain 1"/>
    <property type="match status" value="1"/>
</dbReference>
<evidence type="ECO:0000259" key="6">
    <source>
        <dbReference type="PROSITE" id="PS50011"/>
    </source>
</evidence>
<evidence type="ECO:0000313" key="7">
    <source>
        <dbReference type="EMBL" id="CAJ1390167.1"/>
    </source>
</evidence>
<dbReference type="InterPro" id="IPR011009">
    <property type="entry name" value="Kinase-like_dom_sf"/>
</dbReference>
<dbReference type="AlphaFoldDB" id="A0AA36ILT8"/>
<comment type="caution">
    <text evidence="7">The sequence shown here is derived from an EMBL/GenBank/DDBJ whole genome shotgun (WGS) entry which is preliminary data.</text>
</comment>
<evidence type="ECO:0000256" key="1">
    <source>
        <dbReference type="ARBA" id="ARBA00022527"/>
    </source>
</evidence>
<evidence type="ECO:0000313" key="8">
    <source>
        <dbReference type="Proteomes" id="UP001178507"/>
    </source>
</evidence>
<keyword evidence="2 4" id="KW-0547">Nucleotide-binding</keyword>
<keyword evidence="1" id="KW-0723">Serine/threonine-protein kinase</keyword>
<dbReference type="PROSITE" id="PS00107">
    <property type="entry name" value="PROTEIN_KINASE_ATP"/>
    <property type="match status" value="1"/>
</dbReference>
<keyword evidence="8" id="KW-1185">Reference proteome</keyword>
<organism evidence="7 8">
    <name type="scientific">Effrenium voratum</name>
    <dbReference type="NCBI Taxonomy" id="2562239"/>
    <lineage>
        <taxon>Eukaryota</taxon>
        <taxon>Sar</taxon>
        <taxon>Alveolata</taxon>
        <taxon>Dinophyceae</taxon>
        <taxon>Suessiales</taxon>
        <taxon>Symbiodiniaceae</taxon>
        <taxon>Effrenium</taxon>
    </lineage>
</organism>
<dbReference type="PANTHER" id="PTHR44329:SF289">
    <property type="entry name" value="SERINE_THREONINE-PROTEIN KINASE VIK"/>
    <property type="match status" value="1"/>
</dbReference>
<dbReference type="EMBL" id="CAUJNA010002013">
    <property type="protein sequence ID" value="CAJ1390167.1"/>
    <property type="molecule type" value="Genomic_DNA"/>
</dbReference>
<dbReference type="GO" id="GO:0004674">
    <property type="term" value="F:protein serine/threonine kinase activity"/>
    <property type="evidence" value="ECO:0007669"/>
    <property type="project" value="UniProtKB-KW"/>
</dbReference>
<feature type="region of interest" description="Disordered" evidence="5">
    <location>
        <begin position="162"/>
        <end position="192"/>
    </location>
</feature>
<keyword evidence="1" id="KW-0418">Kinase</keyword>
<gene>
    <name evidence="7" type="ORF">EVOR1521_LOCUS15657</name>
</gene>
<dbReference type="Pfam" id="PF07714">
    <property type="entry name" value="PK_Tyr_Ser-Thr"/>
    <property type="match status" value="1"/>
</dbReference>
<sequence length="540" mass="59193">MIRGPQLVYQQSVPQIAQAPPRAQHVHVQPLHAPPQPRMAMPFIRQQASPAVYSAPCMPFRPQADAVMPKTRPESVQPSYVNTAAAPADFIAREDLGMAGAGTAGVGANHAQNGWSVSNGMAYARVPSYPAKQAYAPWQPATLAHRRSACVLRPELLSARREAAADGSNTAPSAGLSGTPSAPSAPSAVAPGIEPGAFTEIEVATKNEAGMLQIPDVRPKVQPTADATLLSVWPGLGDADFRNSEEHPEVPQKARGQLTSDEKLAYSDLKFVEHLGSGEFGQVFRGFYKKQEVAIKQLYWDNTVLPQVIIQDLTREIESFRHLRHKRLVNFVGACLEIPNLCIVTEYAPGGSLHHLLHVRKLRLPLLHCANMCLQLAEGVVYLHSQNPIVVHRDLKSLNVVLDLSLNLKLCDFGLTESMERTHITKKNNGGSPRYMAPELFDSKSKITEKVDIWSMGCIFTEINGGPLPYEGINTLAELTREMLVNRRTPSIPPFVAEPLQVVIAACYNFDARLRPSARQVYDQLREGKKQLQAQGLMSS</sequence>
<feature type="compositionally biased region" description="Low complexity" evidence="5">
    <location>
        <begin position="171"/>
        <end position="192"/>
    </location>
</feature>
<evidence type="ECO:0000256" key="3">
    <source>
        <dbReference type="ARBA" id="ARBA00022840"/>
    </source>
</evidence>
<dbReference type="InterPro" id="IPR008271">
    <property type="entry name" value="Ser/Thr_kinase_AS"/>
</dbReference>
<name>A0AA36ILT8_9DINO</name>
<dbReference type="InterPro" id="IPR001245">
    <property type="entry name" value="Ser-Thr/Tyr_kinase_cat_dom"/>
</dbReference>
<dbReference type="Proteomes" id="UP001178507">
    <property type="component" value="Unassembled WGS sequence"/>
</dbReference>
<dbReference type="PROSITE" id="PS50011">
    <property type="entry name" value="PROTEIN_KINASE_DOM"/>
    <property type="match status" value="1"/>
</dbReference>
<evidence type="ECO:0000256" key="5">
    <source>
        <dbReference type="SAM" id="MobiDB-lite"/>
    </source>
</evidence>
<dbReference type="SUPFAM" id="SSF56112">
    <property type="entry name" value="Protein kinase-like (PK-like)"/>
    <property type="match status" value="1"/>
</dbReference>
<feature type="domain" description="Protein kinase" evidence="6">
    <location>
        <begin position="269"/>
        <end position="532"/>
    </location>
</feature>
<dbReference type="PANTHER" id="PTHR44329">
    <property type="entry name" value="SERINE/THREONINE-PROTEIN KINASE TNNI3K-RELATED"/>
    <property type="match status" value="1"/>
</dbReference>
<keyword evidence="1" id="KW-0808">Transferase</keyword>
<dbReference type="InterPro" id="IPR000719">
    <property type="entry name" value="Prot_kinase_dom"/>
</dbReference>
<dbReference type="SMART" id="SM00220">
    <property type="entry name" value="S_TKc"/>
    <property type="match status" value="1"/>
</dbReference>
<keyword evidence="3 4" id="KW-0067">ATP-binding</keyword>
<dbReference type="InterPro" id="IPR051681">
    <property type="entry name" value="Ser/Thr_Kinases-Pseudokinases"/>
</dbReference>
<feature type="binding site" evidence="4">
    <location>
        <position position="296"/>
    </location>
    <ligand>
        <name>ATP</name>
        <dbReference type="ChEBI" id="CHEBI:30616"/>
    </ligand>
</feature>
<dbReference type="GO" id="GO:0005524">
    <property type="term" value="F:ATP binding"/>
    <property type="evidence" value="ECO:0007669"/>
    <property type="project" value="UniProtKB-UniRule"/>
</dbReference>
<reference evidence="7" key="1">
    <citation type="submission" date="2023-08" db="EMBL/GenBank/DDBJ databases">
        <authorList>
            <person name="Chen Y."/>
            <person name="Shah S."/>
            <person name="Dougan E. K."/>
            <person name="Thang M."/>
            <person name="Chan C."/>
        </authorList>
    </citation>
    <scope>NUCLEOTIDE SEQUENCE</scope>
</reference>